<reference evidence="7 8" key="1">
    <citation type="journal article" date="2015" name="Nat. Commun.">
        <title>Lucilia cuprina genome unlocks parasitic fly biology to underpin future interventions.</title>
        <authorList>
            <person name="Anstead C.A."/>
            <person name="Korhonen P.K."/>
            <person name="Young N.D."/>
            <person name="Hall R.S."/>
            <person name="Jex A.R."/>
            <person name="Murali S.C."/>
            <person name="Hughes D.S."/>
            <person name="Lee S.F."/>
            <person name="Perry T."/>
            <person name="Stroehlein A.J."/>
            <person name="Ansell B.R."/>
            <person name="Breugelmans B."/>
            <person name="Hofmann A."/>
            <person name="Qu J."/>
            <person name="Dugan S."/>
            <person name="Lee S.L."/>
            <person name="Chao H."/>
            <person name="Dinh H."/>
            <person name="Han Y."/>
            <person name="Doddapaneni H.V."/>
            <person name="Worley K.C."/>
            <person name="Muzny D.M."/>
            <person name="Ioannidis P."/>
            <person name="Waterhouse R.M."/>
            <person name="Zdobnov E.M."/>
            <person name="James P.J."/>
            <person name="Bagnall N.H."/>
            <person name="Kotze A.C."/>
            <person name="Gibbs R.A."/>
            <person name="Richards S."/>
            <person name="Batterham P."/>
            <person name="Gasser R.B."/>
        </authorList>
    </citation>
    <scope>NUCLEOTIDE SEQUENCE [LARGE SCALE GENOMIC DNA]</scope>
    <source>
        <strain evidence="7 8">LS</strain>
        <tissue evidence="7">Full body</tissue>
    </source>
</reference>
<organism evidence="7 8">
    <name type="scientific">Lucilia cuprina</name>
    <name type="common">Green bottle fly</name>
    <name type="synonym">Australian sheep blowfly</name>
    <dbReference type="NCBI Taxonomy" id="7375"/>
    <lineage>
        <taxon>Eukaryota</taxon>
        <taxon>Metazoa</taxon>
        <taxon>Ecdysozoa</taxon>
        <taxon>Arthropoda</taxon>
        <taxon>Hexapoda</taxon>
        <taxon>Insecta</taxon>
        <taxon>Pterygota</taxon>
        <taxon>Neoptera</taxon>
        <taxon>Endopterygota</taxon>
        <taxon>Diptera</taxon>
        <taxon>Brachycera</taxon>
        <taxon>Muscomorpha</taxon>
        <taxon>Oestroidea</taxon>
        <taxon>Calliphoridae</taxon>
        <taxon>Luciliinae</taxon>
        <taxon>Lucilia</taxon>
    </lineage>
</organism>
<dbReference type="PANTHER" id="PTHR23349">
    <property type="entry name" value="BASIC HELIX-LOOP-HELIX TRANSCRIPTION FACTOR, TWIST"/>
    <property type="match status" value="1"/>
</dbReference>
<keyword evidence="3" id="KW-0804">Transcription</keyword>
<feature type="compositionally biased region" description="Acidic residues" evidence="5">
    <location>
        <begin position="40"/>
        <end position="49"/>
    </location>
</feature>
<feature type="compositionally biased region" description="Low complexity" evidence="5">
    <location>
        <begin position="231"/>
        <end position="246"/>
    </location>
</feature>
<dbReference type="EMBL" id="JRES01001243">
    <property type="protein sequence ID" value="KNC24344.1"/>
    <property type="molecule type" value="Genomic_DNA"/>
</dbReference>
<evidence type="ECO:0000313" key="7">
    <source>
        <dbReference type="EMBL" id="KNC24344.1"/>
    </source>
</evidence>
<evidence type="ECO:0000256" key="5">
    <source>
        <dbReference type="SAM" id="MobiDB-lite"/>
    </source>
</evidence>
<accession>A0A0L0BYJ9</accession>
<evidence type="ECO:0000259" key="6">
    <source>
        <dbReference type="PROSITE" id="PS50888"/>
    </source>
</evidence>
<evidence type="ECO:0000256" key="1">
    <source>
        <dbReference type="ARBA" id="ARBA00023015"/>
    </source>
</evidence>
<dbReference type="AlphaFoldDB" id="A0A0L0BYJ9"/>
<dbReference type="GO" id="GO:0032502">
    <property type="term" value="P:developmental process"/>
    <property type="evidence" value="ECO:0007669"/>
    <property type="project" value="TreeGrafter"/>
</dbReference>
<proteinExistence type="predicted"/>
<sequence length="283" mass="31970">MFSLDNFDLESTMARHFFEGSHATNGSSSSSSEFFFGDDNSSDTDDDDAYSSGFNSDQENNEKTRSSHKRRLKCASQVAQQRQAANLRERRRMQSINEAFEGLRSHIPTLPYEKRLSKVDTLKLAISYITFLSEMVKKDKNGNEPGLSLKRNYQKEPPKKIILKDRTGGISHSLSWYRRGDRYPGSKLYARTWTPEDPRSHLNTNHNHHSHQQHQAQQSHNAQLPLNRCYNSNNSNHSSDSAIDNSTLNDSVASSAAASVATAASTTQTCHDLFNEMHQQNAL</sequence>
<dbReference type="GO" id="GO:0046983">
    <property type="term" value="F:protein dimerization activity"/>
    <property type="evidence" value="ECO:0007669"/>
    <property type="project" value="InterPro"/>
</dbReference>
<dbReference type="CDD" id="cd11417">
    <property type="entry name" value="bHLH_TS_PTF1A"/>
    <property type="match status" value="1"/>
</dbReference>
<feature type="compositionally biased region" description="Low complexity" evidence="5">
    <location>
        <begin position="213"/>
        <end position="223"/>
    </location>
</feature>
<dbReference type="PROSITE" id="PS50888">
    <property type="entry name" value="BHLH"/>
    <property type="match status" value="1"/>
</dbReference>
<keyword evidence="2" id="KW-0238">DNA-binding</keyword>
<evidence type="ECO:0000256" key="3">
    <source>
        <dbReference type="ARBA" id="ARBA00023163"/>
    </source>
</evidence>
<feature type="domain" description="BHLH" evidence="6">
    <location>
        <begin position="80"/>
        <end position="132"/>
    </location>
</feature>
<dbReference type="GO" id="GO:0000981">
    <property type="term" value="F:DNA-binding transcription factor activity, RNA polymerase II-specific"/>
    <property type="evidence" value="ECO:0007669"/>
    <property type="project" value="TreeGrafter"/>
</dbReference>
<feature type="region of interest" description="Disordered" evidence="5">
    <location>
        <begin position="21"/>
        <end position="76"/>
    </location>
</feature>
<dbReference type="Pfam" id="PF00010">
    <property type="entry name" value="HLH"/>
    <property type="match status" value="1"/>
</dbReference>
<feature type="region of interest" description="Disordered" evidence="5">
    <location>
        <begin position="189"/>
        <end position="246"/>
    </location>
</feature>
<keyword evidence="8" id="KW-1185">Reference proteome</keyword>
<gene>
    <name evidence="7" type="ORF">FF38_04593</name>
</gene>
<feature type="compositionally biased region" description="Low complexity" evidence="5">
    <location>
        <begin position="25"/>
        <end position="39"/>
    </location>
</feature>
<keyword evidence="4" id="KW-0539">Nucleus</keyword>
<dbReference type="Gene3D" id="4.10.280.10">
    <property type="entry name" value="Helix-loop-helix DNA-binding domain"/>
    <property type="match status" value="1"/>
</dbReference>
<evidence type="ECO:0000256" key="2">
    <source>
        <dbReference type="ARBA" id="ARBA00023125"/>
    </source>
</evidence>
<dbReference type="PANTHER" id="PTHR23349:SF112">
    <property type="entry name" value="48 RELATED 1, ISOFORM B"/>
    <property type="match status" value="1"/>
</dbReference>
<name>A0A0L0BYJ9_LUCCU</name>
<dbReference type="Proteomes" id="UP000037069">
    <property type="component" value="Unassembled WGS sequence"/>
</dbReference>
<evidence type="ECO:0000313" key="8">
    <source>
        <dbReference type="Proteomes" id="UP000037069"/>
    </source>
</evidence>
<dbReference type="SUPFAM" id="SSF47459">
    <property type="entry name" value="HLH, helix-loop-helix DNA-binding domain"/>
    <property type="match status" value="1"/>
</dbReference>
<keyword evidence="1" id="KW-0805">Transcription regulation</keyword>
<dbReference type="OrthoDB" id="10048995at2759"/>
<protein>
    <recommendedName>
        <fullName evidence="6">BHLH domain-containing protein</fullName>
    </recommendedName>
</protein>
<dbReference type="FunFam" id="4.10.280.10:FF:000035">
    <property type="entry name" value="Pancreas-specific transcription factor 1a"/>
    <property type="match status" value="1"/>
</dbReference>
<dbReference type="InterPro" id="IPR036638">
    <property type="entry name" value="HLH_DNA-bd_sf"/>
</dbReference>
<dbReference type="GO" id="GO:0000977">
    <property type="term" value="F:RNA polymerase II transcription regulatory region sequence-specific DNA binding"/>
    <property type="evidence" value="ECO:0007669"/>
    <property type="project" value="TreeGrafter"/>
</dbReference>
<dbReference type="InterPro" id="IPR050283">
    <property type="entry name" value="E-box_TF_Regulators"/>
</dbReference>
<dbReference type="InterPro" id="IPR011598">
    <property type="entry name" value="bHLH_dom"/>
</dbReference>
<comment type="caution">
    <text evidence="7">The sequence shown here is derived from an EMBL/GenBank/DDBJ whole genome shotgun (WGS) entry which is preliminary data.</text>
</comment>
<dbReference type="STRING" id="7375.A0A0L0BYJ9"/>
<dbReference type="SMART" id="SM00353">
    <property type="entry name" value="HLH"/>
    <property type="match status" value="1"/>
</dbReference>
<dbReference type="OMA" id="LDMMNRQ"/>
<evidence type="ECO:0000256" key="4">
    <source>
        <dbReference type="ARBA" id="ARBA00023242"/>
    </source>
</evidence>